<dbReference type="Proteomes" id="UP000315295">
    <property type="component" value="Unassembled WGS sequence"/>
</dbReference>
<accession>A0A540K424</accession>
<organism evidence="2 3">
    <name type="scientific">Malus baccata</name>
    <name type="common">Siberian crab apple</name>
    <name type="synonym">Pyrus baccata</name>
    <dbReference type="NCBI Taxonomy" id="106549"/>
    <lineage>
        <taxon>Eukaryota</taxon>
        <taxon>Viridiplantae</taxon>
        <taxon>Streptophyta</taxon>
        <taxon>Embryophyta</taxon>
        <taxon>Tracheophyta</taxon>
        <taxon>Spermatophyta</taxon>
        <taxon>Magnoliopsida</taxon>
        <taxon>eudicotyledons</taxon>
        <taxon>Gunneridae</taxon>
        <taxon>Pentapetalae</taxon>
        <taxon>rosids</taxon>
        <taxon>fabids</taxon>
        <taxon>Rosales</taxon>
        <taxon>Rosaceae</taxon>
        <taxon>Amygdaloideae</taxon>
        <taxon>Maleae</taxon>
        <taxon>Malus</taxon>
    </lineage>
</organism>
<feature type="region of interest" description="Disordered" evidence="1">
    <location>
        <begin position="25"/>
        <end position="50"/>
    </location>
</feature>
<name>A0A540K424_MALBA</name>
<keyword evidence="3" id="KW-1185">Reference proteome</keyword>
<gene>
    <name evidence="2" type="ORF">C1H46_045484</name>
</gene>
<sequence length="50" mass="5590">MLLFALTRSIQLSITATIIQAIYTDRQRNKARTKPETSKARNPCGGTQEP</sequence>
<evidence type="ECO:0000313" key="3">
    <source>
        <dbReference type="Proteomes" id="UP000315295"/>
    </source>
</evidence>
<dbReference type="AlphaFoldDB" id="A0A540K424"/>
<protein>
    <submittedName>
        <fullName evidence="2">Uncharacterized protein</fullName>
    </submittedName>
</protein>
<feature type="compositionally biased region" description="Basic and acidic residues" evidence="1">
    <location>
        <begin position="25"/>
        <end position="39"/>
    </location>
</feature>
<comment type="caution">
    <text evidence="2">The sequence shown here is derived from an EMBL/GenBank/DDBJ whole genome shotgun (WGS) entry which is preliminary data.</text>
</comment>
<evidence type="ECO:0000313" key="2">
    <source>
        <dbReference type="EMBL" id="TQD68983.1"/>
    </source>
</evidence>
<proteinExistence type="predicted"/>
<evidence type="ECO:0000256" key="1">
    <source>
        <dbReference type="SAM" id="MobiDB-lite"/>
    </source>
</evidence>
<dbReference type="EMBL" id="VIEB01006089">
    <property type="protein sequence ID" value="TQD68983.1"/>
    <property type="molecule type" value="Genomic_DNA"/>
</dbReference>
<reference evidence="2 3" key="1">
    <citation type="journal article" date="2019" name="G3 (Bethesda)">
        <title>Sequencing of a Wild Apple (Malus baccata) Genome Unravels the Differences Between Cultivated and Wild Apple Species Regarding Disease Resistance and Cold Tolerance.</title>
        <authorList>
            <person name="Chen X."/>
        </authorList>
    </citation>
    <scope>NUCLEOTIDE SEQUENCE [LARGE SCALE GENOMIC DNA]</scope>
    <source>
        <strain evidence="3">cv. Shandingzi</strain>
        <tissue evidence="2">Leaves</tissue>
    </source>
</reference>